<evidence type="ECO:0000313" key="6">
    <source>
        <dbReference type="EMBL" id="SMP02267.1"/>
    </source>
</evidence>
<evidence type="ECO:0000256" key="1">
    <source>
        <dbReference type="ARBA" id="ARBA00004141"/>
    </source>
</evidence>
<dbReference type="Proteomes" id="UP001157947">
    <property type="component" value="Unassembled WGS sequence"/>
</dbReference>
<dbReference type="EMBL" id="FXTX01000002">
    <property type="protein sequence ID" value="SMP02267.1"/>
    <property type="molecule type" value="Genomic_DNA"/>
</dbReference>
<name>A0AA46AD38_9AQUI</name>
<keyword evidence="4 5" id="KW-0472">Membrane</keyword>
<keyword evidence="7" id="KW-1185">Reference proteome</keyword>
<feature type="transmembrane region" description="Helical" evidence="5">
    <location>
        <begin position="36"/>
        <end position="56"/>
    </location>
</feature>
<evidence type="ECO:0000256" key="2">
    <source>
        <dbReference type="ARBA" id="ARBA00022692"/>
    </source>
</evidence>
<dbReference type="GO" id="GO:0016020">
    <property type="term" value="C:membrane"/>
    <property type="evidence" value="ECO:0007669"/>
    <property type="project" value="UniProtKB-SubCell"/>
</dbReference>
<comment type="caution">
    <text evidence="6">The sequence shown here is derived from an EMBL/GenBank/DDBJ whole genome shotgun (WGS) entry which is preliminary data.</text>
</comment>
<proteinExistence type="predicted"/>
<accession>A0AA46AD38</accession>
<evidence type="ECO:0000313" key="7">
    <source>
        <dbReference type="Proteomes" id="UP001157947"/>
    </source>
</evidence>
<organism evidence="6 7">
    <name type="scientific">Venenivibrio stagnispumantis</name>
    <dbReference type="NCBI Taxonomy" id="407998"/>
    <lineage>
        <taxon>Bacteria</taxon>
        <taxon>Pseudomonadati</taxon>
        <taxon>Aquificota</taxon>
        <taxon>Aquificia</taxon>
        <taxon>Aquificales</taxon>
        <taxon>Hydrogenothermaceae</taxon>
        <taxon>Venenivibrio</taxon>
    </lineage>
</organism>
<keyword evidence="2 5" id="KW-0812">Transmembrane</keyword>
<feature type="transmembrane region" description="Helical" evidence="5">
    <location>
        <begin position="62"/>
        <end position="83"/>
    </location>
</feature>
<protein>
    <submittedName>
        <fullName evidence="6">MtN3 and saliva related transmembrane protein</fullName>
    </submittedName>
</protein>
<dbReference type="AlphaFoldDB" id="A0AA46AD38"/>
<dbReference type="InterPro" id="IPR006603">
    <property type="entry name" value="PQ-loop_rpt"/>
</dbReference>
<evidence type="ECO:0000256" key="5">
    <source>
        <dbReference type="SAM" id="Phobius"/>
    </source>
</evidence>
<evidence type="ECO:0000256" key="3">
    <source>
        <dbReference type="ARBA" id="ARBA00022989"/>
    </source>
</evidence>
<gene>
    <name evidence="6" type="ORF">SAMN06264868_10259</name>
</gene>
<evidence type="ECO:0000256" key="4">
    <source>
        <dbReference type="ARBA" id="ARBA00023136"/>
    </source>
</evidence>
<dbReference type="Gene3D" id="1.20.1280.290">
    <property type="match status" value="1"/>
</dbReference>
<comment type="subcellular location">
    <subcellularLocation>
        <location evidence="1">Membrane</location>
        <topology evidence="1">Multi-pass membrane protein</topology>
    </subcellularLocation>
</comment>
<sequence>MENKELIGIIAGILTTSAYIPQTIKVIKSKSAKDFSWIWLIFMIIGILLWFLYGLMLKSLALIFANGISIMSLLTIAVVKYVYRQS</sequence>
<keyword evidence="3 5" id="KW-1133">Transmembrane helix</keyword>
<dbReference type="Pfam" id="PF04193">
    <property type="entry name" value="PQ-loop"/>
    <property type="match status" value="1"/>
</dbReference>
<reference evidence="6" key="1">
    <citation type="submission" date="2017-05" db="EMBL/GenBank/DDBJ databases">
        <authorList>
            <person name="Varghese N."/>
            <person name="Submissions S."/>
        </authorList>
    </citation>
    <scope>NUCLEOTIDE SEQUENCE</scope>
    <source>
        <strain evidence="6">DSM 18763</strain>
    </source>
</reference>